<evidence type="ECO:0000256" key="5">
    <source>
        <dbReference type="ARBA" id="ARBA00022989"/>
    </source>
</evidence>
<dbReference type="GO" id="GO:0005254">
    <property type="term" value="F:chloride channel activity"/>
    <property type="evidence" value="ECO:0007669"/>
    <property type="project" value="InterPro"/>
</dbReference>
<sequence length="561" mass="63920">MVAENPLFVGWSLKKFKATVINDIWPEVFFFTGVATMVTLVSEMTRHKLEFSNAMLTVLGTVLGLVISFRTSSAYERYMEGRKLWTNIAIASRNLAQYIWVHVPFERVDKVTKQQKSVLEVTIEKKSMVNLVQAYSVAVKVSTSSQSLAVRSVFGVINPFMQHLLRAEPGVYYEDLYPLICFLPRYATHNSELASEDDMLPLWKSSAMDGQKHKKAHTLTSSRPLSPDHTVGRAGSAPPGNGASASSEPEKELGQLSEEQIYHSLRGRLKRKKSFDPEMALPVVYSEHPLRPARNPPKESLYDYLPFLRVFKLFFKAIFRPLLRPFRRHHKPAPEIPLSASSATRSFTGKKLHPEAIDSNVPLEITLFLSSYLQWLLKNGVLQPAIASGFTTGIAQLQDTVSNLDRIRNTPLPFAYQAHLRISLWLYLFFLPFQVWTTFRYLTIPGTAFASFLLLGFLEIGQEIENPFNYDMNDLDLDGFCLSIQRELHEITAILQHTCPDPEEYIFTAWNQPFAPGDRRTAEEMLSDVSHSYHGPETGMHSIRRTLLKSWWDVDQITRTN</sequence>
<evidence type="ECO:0000256" key="3">
    <source>
        <dbReference type="ARBA" id="ARBA00022475"/>
    </source>
</evidence>
<dbReference type="PANTHER" id="PTHR33281:SF19">
    <property type="entry name" value="VOLTAGE-DEPENDENT ANION CHANNEL-FORMING PROTEIN YNEE"/>
    <property type="match status" value="1"/>
</dbReference>
<evidence type="ECO:0000256" key="8">
    <source>
        <dbReference type="SAM" id="MobiDB-lite"/>
    </source>
</evidence>
<evidence type="ECO:0000256" key="7">
    <source>
        <dbReference type="ARBA" id="ARBA00023136"/>
    </source>
</evidence>
<evidence type="ECO:0000313" key="11">
    <source>
        <dbReference type="Proteomes" id="UP000029665"/>
    </source>
</evidence>
<dbReference type="Proteomes" id="UP000029665">
    <property type="component" value="Unassembled WGS sequence"/>
</dbReference>
<evidence type="ECO:0000256" key="4">
    <source>
        <dbReference type="ARBA" id="ARBA00022692"/>
    </source>
</evidence>
<dbReference type="GO" id="GO:0005886">
    <property type="term" value="C:plasma membrane"/>
    <property type="evidence" value="ECO:0007669"/>
    <property type="project" value="UniProtKB-SubCell"/>
</dbReference>
<comment type="caution">
    <text evidence="10">The sequence shown here is derived from an EMBL/GenBank/DDBJ whole genome shotgun (WGS) entry which is preliminary data.</text>
</comment>
<name>A0A060ST29_PYCCI</name>
<gene>
    <name evidence="10" type="ORF">BN946_scf184840.g11</name>
</gene>
<evidence type="ECO:0000256" key="2">
    <source>
        <dbReference type="ARBA" id="ARBA00022448"/>
    </source>
</evidence>
<evidence type="ECO:0000256" key="6">
    <source>
        <dbReference type="ARBA" id="ARBA00023065"/>
    </source>
</evidence>
<keyword evidence="7 9" id="KW-0472">Membrane</keyword>
<comment type="subcellular location">
    <subcellularLocation>
        <location evidence="1">Cell membrane</location>
        <topology evidence="1">Multi-pass membrane protein</topology>
    </subcellularLocation>
</comment>
<feature type="transmembrane region" description="Helical" evidence="9">
    <location>
        <begin position="54"/>
        <end position="73"/>
    </location>
</feature>
<accession>A0A060ST29</accession>
<keyword evidence="4 9" id="KW-0812">Transmembrane</keyword>
<dbReference type="PANTHER" id="PTHR33281">
    <property type="entry name" value="UPF0187 PROTEIN YNEE"/>
    <property type="match status" value="1"/>
</dbReference>
<keyword evidence="6" id="KW-0406">Ion transport</keyword>
<keyword evidence="3" id="KW-1003">Cell membrane</keyword>
<dbReference type="HOGENOM" id="CLU_029790_6_1_1"/>
<reference evidence="10" key="1">
    <citation type="submission" date="2014-01" db="EMBL/GenBank/DDBJ databases">
        <title>The genome of the white-rot fungus Pycnoporus cinnabarinus: a basidiomycete model with a versatile arsenal for lignocellulosic biomass breakdown.</title>
        <authorList>
            <person name="Levasseur A."/>
            <person name="Lomascolo A."/>
            <person name="Ruiz-Duenas F.J."/>
            <person name="Uzan E."/>
            <person name="Piumi F."/>
            <person name="Kues U."/>
            <person name="Ram A.F.J."/>
            <person name="Murat C."/>
            <person name="Haon M."/>
            <person name="Benoit I."/>
            <person name="Arfi Y."/>
            <person name="Chevret D."/>
            <person name="Drula E."/>
            <person name="Kwon M.J."/>
            <person name="Gouret P."/>
            <person name="Lesage-Meessen L."/>
            <person name="Lombard V."/>
            <person name="Mariette J."/>
            <person name="Noirot C."/>
            <person name="Park J."/>
            <person name="Patyshakuliyeva A."/>
            <person name="Wieneger R.A.B."/>
            <person name="Wosten H.A.B."/>
            <person name="Martin F."/>
            <person name="Coutinho P.M."/>
            <person name="de Vries R."/>
            <person name="Martinez A.T."/>
            <person name="Klopp C."/>
            <person name="Pontarotti P."/>
            <person name="Henrissat B."/>
            <person name="Record E."/>
        </authorList>
    </citation>
    <scope>NUCLEOTIDE SEQUENCE [LARGE SCALE GENOMIC DNA]</scope>
    <source>
        <strain evidence="10">BRFM137</strain>
    </source>
</reference>
<dbReference type="STRING" id="5643.A0A060ST29"/>
<proteinExistence type="predicted"/>
<keyword evidence="11" id="KW-1185">Reference proteome</keyword>
<dbReference type="EMBL" id="CCBP010000281">
    <property type="protein sequence ID" value="CDO75628.1"/>
    <property type="molecule type" value="Genomic_DNA"/>
</dbReference>
<keyword evidence="2" id="KW-0813">Transport</keyword>
<keyword evidence="5 9" id="KW-1133">Transmembrane helix</keyword>
<evidence type="ECO:0000313" key="10">
    <source>
        <dbReference type="EMBL" id="CDO75628.1"/>
    </source>
</evidence>
<dbReference type="Pfam" id="PF25539">
    <property type="entry name" value="Bestrophin_2"/>
    <property type="match status" value="2"/>
</dbReference>
<dbReference type="OrthoDB" id="1368at2759"/>
<evidence type="ECO:0000256" key="9">
    <source>
        <dbReference type="SAM" id="Phobius"/>
    </source>
</evidence>
<feature type="transmembrane region" description="Helical" evidence="9">
    <location>
        <begin position="24"/>
        <end position="42"/>
    </location>
</feature>
<organism evidence="10 11">
    <name type="scientific">Pycnoporus cinnabarinus</name>
    <name type="common">Cinnabar-red polypore</name>
    <name type="synonym">Trametes cinnabarina</name>
    <dbReference type="NCBI Taxonomy" id="5643"/>
    <lineage>
        <taxon>Eukaryota</taxon>
        <taxon>Fungi</taxon>
        <taxon>Dikarya</taxon>
        <taxon>Basidiomycota</taxon>
        <taxon>Agaricomycotina</taxon>
        <taxon>Agaricomycetes</taxon>
        <taxon>Polyporales</taxon>
        <taxon>Polyporaceae</taxon>
        <taxon>Trametes</taxon>
    </lineage>
</organism>
<dbReference type="InterPro" id="IPR044669">
    <property type="entry name" value="YneE/VCCN1/2-like"/>
</dbReference>
<evidence type="ECO:0000256" key="1">
    <source>
        <dbReference type="ARBA" id="ARBA00004651"/>
    </source>
</evidence>
<feature type="compositionally biased region" description="Low complexity" evidence="8">
    <location>
        <begin position="232"/>
        <end position="247"/>
    </location>
</feature>
<dbReference type="AlphaFoldDB" id="A0A060ST29"/>
<protein>
    <submittedName>
        <fullName evidence="10">Uncharacterized protein</fullName>
    </submittedName>
</protein>
<feature type="region of interest" description="Disordered" evidence="8">
    <location>
        <begin position="211"/>
        <end position="255"/>
    </location>
</feature>
<dbReference type="OMA" id="VYSEHPL"/>